<reference evidence="3 4" key="1">
    <citation type="journal article" date="2024" name="Plant J.">
        <title>Genome sequences and population genomics reveal climatic adaptation and genomic divergence between two closely related sweetgum species.</title>
        <authorList>
            <person name="Xu W.Q."/>
            <person name="Ren C.Q."/>
            <person name="Zhang X.Y."/>
            <person name="Comes H.P."/>
            <person name="Liu X.H."/>
            <person name="Li Y.G."/>
            <person name="Kettle C.J."/>
            <person name="Jalonen R."/>
            <person name="Gaisberger H."/>
            <person name="Ma Y.Z."/>
            <person name="Qiu Y.X."/>
        </authorList>
    </citation>
    <scope>NUCLEOTIDE SEQUENCE [LARGE SCALE GENOMIC DNA]</scope>
    <source>
        <strain evidence="3">Hangzhou</strain>
    </source>
</reference>
<dbReference type="Gene3D" id="1.10.238.10">
    <property type="entry name" value="EF-hand"/>
    <property type="match status" value="1"/>
</dbReference>
<dbReference type="GO" id="GO:0005509">
    <property type="term" value="F:calcium ion binding"/>
    <property type="evidence" value="ECO:0007669"/>
    <property type="project" value="InterPro"/>
</dbReference>
<dbReference type="PROSITE" id="PS00018">
    <property type="entry name" value="EF_HAND_1"/>
    <property type="match status" value="1"/>
</dbReference>
<dbReference type="PROSITE" id="PS50222">
    <property type="entry name" value="EF_HAND_2"/>
    <property type="match status" value="1"/>
</dbReference>
<comment type="caution">
    <text evidence="3">The sequence shown here is derived from an EMBL/GenBank/DDBJ whole genome shotgun (WGS) entry which is preliminary data.</text>
</comment>
<accession>A0AAP0NE98</accession>
<evidence type="ECO:0000313" key="3">
    <source>
        <dbReference type="EMBL" id="KAK9270611.1"/>
    </source>
</evidence>
<dbReference type="Proteomes" id="UP001415857">
    <property type="component" value="Unassembled WGS sequence"/>
</dbReference>
<name>A0AAP0NE98_LIQFO</name>
<organism evidence="3 4">
    <name type="scientific">Liquidambar formosana</name>
    <name type="common">Formosan gum</name>
    <dbReference type="NCBI Taxonomy" id="63359"/>
    <lineage>
        <taxon>Eukaryota</taxon>
        <taxon>Viridiplantae</taxon>
        <taxon>Streptophyta</taxon>
        <taxon>Embryophyta</taxon>
        <taxon>Tracheophyta</taxon>
        <taxon>Spermatophyta</taxon>
        <taxon>Magnoliopsida</taxon>
        <taxon>eudicotyledons</taxon>
        <taxon>Gunneridae</taxon>
        <taxon>Pentapetalae</taxon>
        <taxon>Saxifragales</taxon>
        <taxon>Altingiaceae</taxon>
        <taxon>Liquidambar</taxon>
    </lineage>
</organism>
<dbReference type="AlphaFoldDB" id="A0AAP0NE98"/>
<evidence type="ECO:0000256" key="1">
    <source>
        <dbReference type="ARBA" id="ARBA00022837"/>
    </source>
</evidence>
<dbReference type="InterPro" id="IPR011992">
    <property type="entry name" value="EF-hand-dom_pair"/>
</dbReference>
<feature type="domain" description="EF-hand" evidence="2">
    <location>
        <begin position="9"/>
        <end position="44"/>
    </location>
</feature>
<dbReference type="Pfam" id="PF13499">
    <property type="entry name" value="EF-hand_7"/>
    <property type="match status" value="1"/>
</dbReference>
<keyword evidence="4" id="KW-1185">Reference proteome</keyword>
<dbReference type="EMBL" id="JBBPBK010000014">
    <property type="protein sequence ID" value="KAK9270611.1"/>
    <property type="molecule type" value="Genomic_DNA"/>
</dbReference>
<dbReference type="SUPFAM" id="SSF47473">
    <property type="entry name" value="EF-hand"/>
    <property type="match status" value="1"/>
</dbReference>
<proteinExistence type="predicted"/>
<evidence type="ECO:0000259" key="2">
    <source>
        <dbReference type="PROSITE" id="PS50222"/>
    </source>
</evidence>
<evidence type="ECO:0000313" key="4">
    <source>
        <dbReference type="Proteomes" id="UP001415857"/>
    </source>
</evidence>
<gene>
    <name evidence="3" type="ORF">L1049_026193</name>
</gene>
<dbReference type="InterPro" id="IPR002048">
    <property type="entry name" value="EF_hand_dom"/>
</dbReference>
<dbReference type="SMART" id="SM00054">
    <property type="entry name" value="EFh"/>
    <property type="match status" value="2"/>
</dbReference>
<sequence>MACVMMSPLNSNDLHRIFEKLDKNGDGLVCLEELNWLLERIGSISKRNHGKNEIVEEEDDVEGDLVKAFKVFDLNDDGQIKDVDEKTKLRMDPRNNKMHAGSNESRGTLRRLKIGKTQNVTRKEREAVVIITFTTEA</sequence>
<protein>
    <recommendedName>
        <fullName evidence="2">EF-hand domain-containing protein</fullName>
    </recommendedName>
</protein>
<keyword evidence="1" id="KW-0106">Calcium</keyword>
<dbReference type="InterPro" id="IPR018247">
    <property type="entry name" value="EF_Hand_1_Ca_BS"/>
</dbReference>